<dbReference type="AlphaFoldDB" id="A0A1E7LB46"/>
<dbReference type="InterPro" id="IPR036890">
    <property type="entry name" value="HATPase_C_sf"/>
</dbReference>
<dbReference type="CDD" id="cd16936">
    <property type="entry name" value="HATPase_RsbW-like"/>
    <property type="match status" value="1"/>
</dbReference>
<dbReference type="InterPro" id="IPR050267">
    <property type="entry name" value="Anti-sigma-factor_SerPK"/>
</dbReference>
<evidence type="ECO:0000259" key="3">
    <source>
        <dbReference type="Pfam" id="PF13581"/>
    </source>
</evidence>
<proteinExistence type="predicted"/>
<dbReference type="EMBL" id="LJGW01000076">
    <property type="protein sequence ID" value="OEV13384.1"/>
    <property type="molecule type" value="Genomic_DNA"/>
</dbReference>
<feature type="region of interest" description="Disordered" evidence="2">
    <location>
        <begin position="113"/>
        <end position="149"/>
    </location>
</feature>
<comment type="caution">
    <text evidence="4">The sequence shown here is derived from an EMBL/GenBank/DDBJ whole genome shotgun (WGS) entry which is preliminary data.</text>
</comment>
<feature type="domain" description="Histidine kinase/HSP90-like ATPase" evidence="3">
    <location>
        <begin position="3"/>
        <end position="122"/>
    </location>
</feature>
<dbReference type="Proteomes" id="UP000176005">
    <property type="component" value="Unassembled WGS sequence"/>
</dbReference>
<dbReference type="PANTHER" id="PTHR35526">
    <property type="entry name" value="ANTI-SIGMA-F FACTOR RSBW-RELATED"/>
    <property type="match status" value="1"/>
</dbReference>
<evidence type="ECO:0000313" key="4">
    <source>
        <dbReference type="EMBL" id="OEV13384.1"/>
    </source>
</evidence>
<dbReference type="Pfam" id="PF13581">
    <property type="entry name" value="HATPase_c_2"/>
    <property type="match status" value="1"/>
</dbReference>
<name>A0A1E7LB46_9ACTN</name>
<sequence length="149" mass="16206">MRFSSTPRGARLARRLVAKRLEQWGCSPESEAYQSMVSIAGELCANAVRHGHVPGRDFRVCLTATDAVLCIEVTDTRGERRPKPRSNPYDAENGRGLLIVGMLADRWAVVAHPPGHPGKTVRAEVHTQPAASDANLPSQAPRQTGDEDT</sequence>
<keyword evidence="1" id="KW-0808">Transferase</keyword>
<keyword evidence="1" id="KW-0723">Serine/threonine-protein kinase</keyword>
<dbReference type="InterPro" id="IPR003594">
    <property type="entry name" value="HATPase_dom"/>
</dbReference>
<evidence type="ECO:0000313" key="5">
    <source>
        <dbReference type="Proteomes" id="UP000176005"/>
    </source>
</evidence>
<dbReference type="PATRIC" id="fig|518642.10.peg.7247"/>
<dbReference type="SUPFAM" id="SSF55874">
    <property type="entry name" value="ATPase domain of HSP90 chaperone/DNA topoisomerase II/histidine kinase"/>
    <property type="match status" value="1"/>
</dbReference>
<reference evidence="4 5" key="1">
    <citation type="journal article" date="2016" name="Front. Microbiol.">
        <title>Comparative Genomics Analysis of Streptomyces Species Reveals Their Adaptation to the Marine Environment and Their Diversity at the Genomic Level.</title>
        <authorList>
            <person name="Tian X."/>
            <person name="Zhang Z."/>
            <person name="Yang T."/>
            <person name="Chen M."/>
            <person name="Li J."/>
            <person name="Chen F."/>
            <person name="Yang J."/>
            <person name="Li W."/>
            <person name="Zhang B."/>
            <person name="Zhang Z."/>
            <person name="Wu J."/>
            <person name="Zhang C."/>
            <person name="Long L."/>
            <person name="Xiao J."/>
        </authorList>
    </citation>
    <scope>NUCLEOTIDE SEQUENCE [LARGE SCALE GENOMIC DNA]</scope>
    <source>
        <strain evidence="4 5">SCSIO 10429</strain>
    </source>
</reference>
<keyword evidence="1" id="KW-0418">Kinase</keyword>
<keyword evidence="5" id="KW-1185">Reference proteome</keyword>
<organism evidence="4 5">
    <name type="scientific">Streptomyces nanshensis</name>
    <dbReference type="NCBI Taxonomy" id="518642"/>
    <lineage>
        <taxon>Bacteria</taxon>
        <taxon>Bacillati</taxon>
        <taxon>Actinomycetota</taxon>
        <taxon>Actinomycetes</taxon>
        <taxon>Kitasatosporales</taxon>
        <taxon>Streptomycetaceae</taxon>
        <taxon>Streptomyces</taxon>
    </lineage>
</organism>
<dbReference type="Gene3D" id="3.30.565.10">
    <property type="entry name" value="Histidine kinase-like ATPase, C-terminal domain"/>
    <property type="match status" value="1"/>
</dbReference>
<evidence type="ECO:0000256" key="1">
    <source>
        <dbReference type="ARBA" id="ARBA00022527"/>
    </source>
</evidence>
<protein>
    <recommendedName>
        <fullName evidence="3">Histidine kinase/HSP90-like ATPase domain-containing protein</fullName>
    </recommendedName>
</protein>
<gene>
    <name evidence="4" type="ORF">AN218_03750</name>
</gene>
<accession>A0A1E7LB46</accession>
<evidence type="ECO:0000256" key="2">
    <source>
        <dbReference type="SAM" id="MobiDB-lite"/>
    </source>
</evidence>
<dbReference type="GO" id="GO:0004674">
    <property type="term" value="F:protein serine/threonine kinase activity"/>
    <property type="evidence" value="ECO:0007669"/>
    <property type="project" value="UniProtKB-KW"/>
</dbReference>
<dbReference type="PANTHER" id="PTHR35526:SF3">
    <property type="entry name" value="ANTI-SIGMA-F FACTOR RSBW"/>
    <property type="match status" value="1"/>
</dbReference>